<keyword evidence="3" id="KW-1185">Reference proteome</keyword>
<sequence length="245" mass="25388">MTTASFPDVTEPTACLVPPGEPEEFADPLKPFNDAAEFLTPSGWLFKLAELYVGENPLTWAKQSLAGDWKAYVTCASAWRETGRACEGIARNLRSGNTRIGAAWDGNAAEAGAHYFSALAGNLADFHASLDAMGSEYLAVAQAVSYAGEAVGDCLGAMLDALITTSLIATAEAATGGSAAVAAAAFGTQELLSILREWECMIQLIAGAQAQVHAGYGTLARTGAEALAGLNAFPVPRTGYDHPAV</sequence>
<dbReference type="EMBL" id="BMUT01000010">
    <property type="protein sequence ID" value="GGX95073.1"/>
    <property type="molecule type" value="Genomic_DNA"/>
</dbReference>
<dbReference type="Proteomes" id="UP000659223">
    <property type="component" value="Unassembled WGS sequence"/>
</dbReference>
<gene>
    <name evidence="2" type="ORF">GCM10010324_46330</name>
</gene>
<comment type="caution">
    <text evidence="2">The sequence shown here is derived from an EMBL/GenBank/DDBJ whole genome shotgun (WGS) entry which is preliminary data.</text>
</comment>
<feature type="region of interest" description="Disordered" evidence="1">
    <location>
        <begin position="1"/>
        <end position="20"/>
    </location>
</feature>
<evidence type="ECO:0000313" key="2">
    <source>
        <dbReference type="EMBL" id="GGX95073.1"/>
    </source>
</evidence>
<dbReference type="SUPFAM" id="SSF140453">
    <property type="entry name" value="EsxAB dimer-like"/>
    <property type="match status" value="1"/>
</dbReference>
<reference evidence="3" key="1">
    <citation type="journal article" date="2019" name="Int. J. Syst. Evol. Microbiol.">
        <title>The Global Catalogue of Microorganisms (GCM) 10K type strain sequencing project: providing services to taxonomists for standard genome sequencing and annotation.</title>
        <authorList>
            <consortium name="The Broad Institute Genomics Platform"/>
            <consortium name="The Broad Institute Genome Sequencing Center for Infectious Disease"/>
            <person name="Wu L."/>
            <person name="Ma J."/>
        </authorList>
    </citation>
    <scope>NUCLEOTIDE SEQUENCE [LARGE SCALE GENOMIC DNA]</scope>
    <source>
        <strain evidence="3">JCM 4586</strain>
    </source>
</reference>
<proteinExistence type="predicted"/>
<protein>
    <submittedName>
        <fullName evidence="2">Uncharacterized protein</fullName>
    </submittedName>
</protein>
<evidence type="ECO:0000256" key="1">
    <source>
        <dbReference type="SAM" id="MobiDB-lite"/>
    </source>
</evidence>
<dbReference type="RefSeq" id="WP_190023643.1">
    <property type="nucleotide sequence ID" value="NZ_BMUT01000010.1"/>
</dbReference>
<dbReference type="InterPro" id="IPR036689">
    <property type="entry name" value="ESAT-6-like_sf"/>
</dbReference>
<evidence type="ECO:0000313" key="3">
    <source>
        <dbReference type="Proteomes" id="UP000659223"/>
    </source>
</evidence>
<accession>A0ABQ2YUF9</accession>
<name>A0ABQ2YUF9_9ACTN</name>
<organism evidence="2 3">
    <name type="scientific">Streptomyces hiroshimensis</name>
    <dbReference type="NCBI Taxonomy" id="66424"/>
    <lineage>
        <taxon>Bacteria</taxon>
        <taxon>Bacillati</taxon>
        <taxon>Actinomycetota</taxon>
        <taxon>Actinomycetes</taxon>
        <taxon>Kitasatosporales</taxon>
        <taxon>Streptomycetaceae</taxon>
        <taxon>Streptomyces</taxon>
    </lineage>
</organism>